<dbReference type="Gene3D" id="1.10.472.80">
    <property type="entry name" value="Ypt/Rab-GAP domain of gyp1p, domain 3"/>
    <property type="match status" value="1"/>
</dbReference>
<keyword evidence="3" id="KW-1185">Reference proteome</keyword>
<dbReference type="InterPro" id="IPR035969">
    <property type="entry name" value="Rab-GAP_TBC_sf"/>
</dbReference>
<reference evidence="2 3" key="1">
    <citation type="submission" date="2020-06" db="EMBL/GenBank/DDBJ databases">
        <title>The yeast mating-type switching endonuclease HO is a domesticated member of an unorthodox homing genetic element family.</title>
        <authorList>
            <person name="Coughlan A.Y."/>
            <person name="Lombardi L."/>
            <person name="Braun-Galleani S."/>
            <person name="Martos A.R."/>
            <person name="Galeote V."/>
            <person name="Bigey F."/>
            <person name="Dequin S."/>
            <person name="Byrne K.P."/>
            <person name="Wolfe K.H."/>
        </authorList>
    </citation>
    <scope>NUCLEOTIDE SEQUENCE [LARGE SCALE GENOMIC DNA]</scope>
    <source>
        <strain evidence="2 3">CBS764</strain>
    </source>
</reference>
<evidence type="ECO:0000313" key="3">
    <source>
        <dbReference type="Proteomes" id="UP000515788"/>
    </source>
</evidence>
<sequence length="736" mass="83965">MHIVENNKEASSRQRNSAGKLRALEGQITRLGGASSVVLHGVLSCCTCCQVGTSSILVWFNSAELEVSTQICKALCSIYHGRCCLISGLRWTFLSQRAPRAVENRLYYPQRALKNSISSDIKYRGTAKVVDVQCRCWFVKMVEKKSSMSSPHHHLKHLKHQQQGRELVETIIELVEQNDHDSLAFIARNCGIPPQLRHVVWPILLKYHPMCISPNIMSNVITWDPHCNSYSVVESQVEPSQEDLEGLILHDLRKYFHSRSNGTVTGYTTSSSDVSTVSSMDISMLTAEDESVVLNALKRAILRFLSRWSKIFKYESGLAWIATGLAEWVPVQELSLGLEGPVVLSGKKHSHSHASSFAHSHNSGAASLSVTPTTGVSQSANVCLCYLYKEYPLPAQLRSKLPSEPVSSFDHTFERLVLVILHCPDTILAQKQTASHLNTKEPHPINYFPVISGGDISYQTQVFFKVFSTILPELYQPFTEESVLQTSNRRVSWLYWWIKCSGARALQKQDRARLWDILLGWRPEPRMSSINFFLNYNTKKFDHLYKEPSKKHVNFLKSLAKNDPFWFPDLDLIPIGTQKYRFDYEILKEILRRNRYGQNAEDQTSIDEPHDDKIPYSLIDPHIQLLFVYVAILQYNEFKLLEFEETEISEFLTNVPMLSKADDYCYRKLYDTTNISESSHSSSQEDLHKRPGSSNMLIEVGNDAKASHSFDDLLSMAGDIWRKWLWAELEESSVDE</sequence>
<feature type="domain" description="Rab-GAP TBC" evidence="1">
    <location>
        <begin position="191"/>
        <end position="522"/>
    </location>
</feature>
<dbReference type="RefSeq" id="XP_037137028.1">
    <property type="nucleotide sequence ID" value="XM_037281133.1"/>
</dbReference>
<dbReference type="PROSITE" id="PS50086">
    <property type="entry name" value="TBC_RABGAP"/>
    <property type="match status" value="1"/>
</dbReference>
<dbReference type="KEGG" id="tgb:HG536_0A01700"/>
<dbReference type="InterPro" id="IPR000195">
    <property type="entry name" value="Rab-GAP-TBC_dom"/>
</dbReference>
<dbReference type="GeneID" id="59323450"/>
<dbReference type="AlphaFoldDB" id="A0A7G3ZA17"/>
<evidence type="ECO:0000313" key="2">
    <source>
        <dbReference type="EMBL" id="QLL30353.1"/>
    </source>
</evidence>
<dbReference type="Proteomes" id="UP000515788">
    <property type="component" value="Chromosome 1"/>
</dbReference>
<protein>
    <recommendedName>
        <fullName evidence="1">Rab-GAP TBC domain-containing protein</fullName>
    </recommendedName>
</protein>
<dbReference type="SUPFAM" id="SSF47923">
    <property type="entry name" value="Ypt/Rab-GAP domain of gyp1p"/>
    <property type="match status" value="1"/>
</dbReference>
<organism evidence="2 3">
    <name type="scientific">Torulaspora globosa</name>
    <dbReference type="NCBI Taxonomy" id="48254"/>
    <lineage>
        <taxon>Eukaryota</taxon>
        <taxon>Fungi</taxon>
        <taxon>Dikarya</taxon>
        <taxon>Ascomycota</taxon>
        <taxon>Saccharomycotina</taxon>
        <taxon>Saccharomycetes</taxon>
        <taxon>Saccharomycetales</taxon>
        <taxon>Saccharomycetaceae</taxon>
        <taxon>Torulaspora</taxon>
    </lineage>
</organism>
<proteinExistence type="predicted"/>
<gene>
    <name evidence="2" type="ORF">HG536_0A01700</name>
</gene>
<evidence type="ECO:0000259" key="1">
    <source>
        <dbReference type="PROSITE" id="PS50086"/>
    </source>
</evidence>
<dbReference type="OrthoDB" id="27140at2759"/>
<dbReference type="SMART" id="SM00164">
    <property type="entry name" value="TBC"/>
    <property type="match status" value="1"/>
</dbReference>
<dbReference type="EMBL" id="CP059246">
    <property type="protein sequence ID" value="QLL30353.1"/>
    <property type="molecule type" value="Genomic_DNA"/>
</dbReference>
<accession>A0A7G3ZA17</accession>
<name>A0A7G3ZA17_9SACH</name>